<feature type="coiled-coil region" evidence="2">
    <location>
        <begin position="310"/>
        <end position="337"/>
    </location>
</feature>
<sequence>MILIKQWKSILFLVTAILLLVLPLSVRAETDDIPLERAVEEFYRNNYDILINRYEIDKAQADFIGARLLPNPNLSLNYTGADPKIPPTATDSSQFTIRLDQLFELGGKRELRSRNARETLEAARLLHKDTIRTLLTGFYTLCYNLELDLLNRDAARNELARFDRTLAIAEKRFNAGHLSQVDYTKITLARIDLETNLTNLETQLKNDSELFAFLIGRDRAHKPNIALGEEFPAYREEELAARAYDNRYDYLALKKQLEAAGSNRSLARAGRIPDITVGAEFETFGRQNTPGIGVGISLPLPLFNRNQGDIQRRSAEYAQIERQLDKAKRQIVSDIRQSLNNLAGAVQVLTGYRTRRVDVEALRERSEKAFTLGGITALDLLDTEKGYRDFITKYNQALVQSNLNGQLVKIATGELK</sequence>
<dbReference type="GO" id="GO:0015562">
    <property type="term" value="F:efflux transmembrane transporter activity"/>
    <property type="evidence" value="ECO:0007669"/>
    <property type="project" value="InterPro"/>
</dbReference>
<evidence type="ECO:0000256" key="2">
    <source>
        <dbReference type="SAM" id="Coils"/>
    </source>
</evidence>
<comment type="caution">
    <text evidence="3">The sequence shown here is derived from an EMBL/GenBank/DDBJ whole genome shotgun (WGS) entry which is preliminary data.</text>
</comment>
<dbReference type="PANTHER" id="PTHR30203:SF24">
    <property type="entry name" value="BLR4935 PROTEIN"/>
    <property type="match status" value="1"/>
</dbReference>
<dbReference type="Gene3D" id="1.20.1600.10">
    <property type="entry name" value="Outer membrane efflux proteins (OEP)"/>
    <property type="match status" value="1"/>
</dbReference>
<name>A0A562VLX3_9BACT</name>
<dbReference type="AlphaFoldDB" id="A0A562VLX3"/>
<dbReference type="RefSeq" id="WP_145022825.1">
    <property type="nucleotide sequence ID" value="NZ_VLLN01000013.1"/>
</dbReference>
<dbReference type="InterPro" id="IPR003423">
    <property type="entry name" value="OMP_efflux"/>
</dbReference>
<evidence type="ECO:0000313" key="3">
    <source>
        <dbReference type="EMBL" id="TWJ18832.1"/>
    </source>
</evidence>
<reference evidence="3 4" key="1">
    <citation type="submission" date="2019-07" db="EMBL/GenBank/DDBJ databases">
        <title>Genomic Encyclopedia of Archaeal and Bacterial Type Strains, Phase II (KMG-II): from individual species to whole genera.</title>
        <authorList>
            <person name="Goeker M."/>
        </authorList>
    </citation>
    <scope>NUCLEOTIDE SEQUENCE [LARGE SCALE GENOMIC DNA]</scope>
    <source>
        <strain evidence="3 4">ATCC BAA-1139</strain>
    </source>
</reference>
<protein>
    <submittedName>
        <fullName evidence="3">Cobalt-zinc-cadmium efflux system outer membrane protein</fullName>
    </submittedName>
</protein>
<dbReference type="InterPro" id="IPR010131">
    <property type="entry name" value="MdtP/NodT-like"/>
</dbReference>
<keyword evidence="4" id="KW-1185">Reference proteome</keyword>
<feature type="coiled-coil region" evidence="2">
    <location>
        <begin position="152"/>
        <end position="210"/>
    </location>
</feature>
<dbReference type="PANTHER" id="PTHR30203">
    <property type="entry name" value="OUTER MEMBRANE CATION EFFLUX PROTEIN"/>
    <property type="match status" value="1"/>
</dbReference>
<evidence type="ECO:0000313" key="4">
    <source>
        <dbReference type="Proteomes" id="UP000319449"/>
    </source>
</evidence>
<proteinExistence type="inferred from homology"/>
<dbReference type="Pfam" id="PF02321">
    <property type="entry name" value="OEP"/>
    <property type="match status" value="2"/>
</dbReference>
<keyword evidence="2" id="KW-0175">Coiled coil</keyword>
<organism evidence="3 4">
    <name type="scientific">Geobacter argillaceus</name>
    <dbReference type="NCBI Taxonomy" id="345631"/>
    <lineage>
        <taxon>Bacteria</taxon>
        <taxon>Pseudomonadati</taxon>
        <taxon>Thermodesulfobacteriota</taxon>
        <taxon>Desulfuromonadia</taxon>
        <taxon>Geobacterales</taxon>
        <taxon>Geobacteraceae</taxon>
        <taxon>Geobacter</taxon>
    </lineage>
</organism>
<gene>
    <name evidence="3" type="ORF">JN12_02281</name>
</gene>
<dbReference type="SUPFAM" id="SSF56954">
    <property type="entry name" value="Outer membrane efflux proteins (OEP)"/>
    <property type="match status" value="1"/>
</dbReference>
<evidence type="ECO:0000256" key="1">
    <source>
        <dbReference type="ARBA" id="ARBA00007613"/>
    </source>
</evidence>
<dbReference type="EMBL" id="VLLN01000013">
    <property type="protein sequence ID" value="TWJ18832.1"/>
    <property type="molecule type" value="Genomic_DNA"/>
</dbReference>
<dbReference type="Proteomes" id="UP000319449">
    <property type="component" value="Unassembled WGS sequence"/>
</dbReference>
<dbReference type="OrthoDB" id="9791261at2"/>
<comment type="similarity">
    <text evidence="1">Belongs to the outer membrane factor (OMF) (TC 1.B.17) family.</text>
</comment>
<accession>A0A562VLX3</accession>